<feature type="domain" description="HTH lysR-type" evidence="5">
    <location>
        <begin position="1"/>
        <end position="59"/>
    </location>
</feature>
<dbReference type="AlphaFoldDB" id="A0A0L8A793"/>
<protein>
    <submittedName>
        <fullName evidence="6">LysR family transcriptional regulator</fullName>
    </submittedName>
</protein>
<comment type="caution">
    <text evidence="6">The sequence shown here is derived from an EMBL/GenBank/DDBJ whole genome shotgun (WGS) entry which is preliminary data.</text>
</comment>
<dbReference type="FunFam" id="1.10.10.10:FF:000001">
    <property type="entry name" value="LysR family transcriptional regulator"/>
    <property type="match status" value="1"/>
</dbReference>
<dbReference type="Gene3D" id="3.40.190.10">
    <property type="entry name" value="Periplasmic binding protein-like II"/>
    <property type="match status" value="2"/>
</dbReference>
<accession>A0A0L8A793</accession>
<proteinExistence type="inferred from homology"/>
<dbReference type="GO" id="GO:0006351">
    <property type="term" value="P:DNA-templated transcription"/>
    <property type="evidence" value="ECO:0007669"/>
    <property type="project" value="TreeGrafter"/>
</dbReference>
<comment type="similarity">
    <text evidence="1">Belongs to the LysR transcriptional regulatory family.</text>
</comment>
<organism evidence="6 7">
    <name type="scientific">Stenotrophomonas geniculata N1</name>
    <dbReference type="NCBI Taxonomy" id="1167641"/>
    <lineage>
        <taxon>Bacteria</taxon>
        <taxon>Pseudomonadati</taxon>
        <taxon>Pseudomonadota</taxon>
        <taxon>Gammaproteobacteria</taxon>
        <taxon>Lysobacterales</taxon>
        <taxon>Lysobacteraceae</taxon>
        <taxon>Stenotrophomonas</taxon>
    </lineage>
</organism>
<keyword evidence="3" id="KW-0238">DNA-binding</keyword>
<dbReference type="Pfam" id="PF00126">
    <property type="entry name" value="HTH_1"/>
    <property type="match status" value="1"/>
</dbReference>
<reference evidence="6 7" key="1">
    <citation type="journal article" date="2012" name="J. Bacteriol.">
        <title>Genome sequence of a novel nicotine-degrading strain, Pseudomonas geniculata N1.</title>
        <authorList>
            <person name="Tang H."/>
            <person name="Yu H."/>
            <person name="Tai C."/>
            <person name="Huang K."/>
            <person name="Liu Y."/>
            <person name="Wang L."/>
            <person name="Yao Y."/>
            <person name="Wu G."/>
            <person name="Xu P."/>
        </authorList>
    </citation>
    <scope>NUCLEOTIDE SEQUENCE [LARGE SCALE GENOMIC DNA]</scope>
    <source>
        <strain evidence="6 7">N1</strain>
    </source>
</reference>
<dbReference type="InterPro" id="IPR036390">
    <property type="entry name" value="WH_DNA-bd_sf"/>
</dbReference>
<gene>
    <name evidence="6" type="ORF">W7K_15680</name>
</gene>
<dbReference type="PANTHER" id="PTHR30537">
    <property type="entry name" value="HTH-TYPE TRANSCRIPTIONAL REGULATOR"/>
    <property type="match status" value="1"/>
</dbReference>
<dbReference type="OrthoDB" id="9810065at2"/>
<dbReference type="Pfam" id="PF03466">
    <property type="entry name" value="LysR_substrate"/>
    <property type="match status" value="1"/>
</dbReference>
<evidence type="ECO:0000256" key="2">
    <source>
        <dbReference type="ARBA" id="ARBA00023015"/>
    </source>
</evidence>
<dbReference type="EMBL" id="AJLO02000033">
    <property type="protein sequence ID" value="KOE98268.1"/>
    <property type="molecule type" value="Genomic_DNA"/>
</dbReference>
<dbReference type="SUPFAM" id="SSF46785">
    <property type="entry name" value="Winged helix' DNA-binding domain"/>
    <property type="match status" value="1"/>
</dbReference>
<dbReference type="PROSITE" id="PS50931">
    <property type="entry name" value="HTH_LYSR"/>
    <property type="match status" value="1"/>
</dbReference>
<dbReference type="InterPro" id="IPR058163">
    <property type="entry name" value="LysR-type_TF_proteobact-type"/>
</dbReference>
<dbReference type="Proteomes" id="UP000036890">
    <property type="component" value="Unassembled WGS sequence"/>
</dbReference>
<dbReference type="CDD" id="cd08472">
    <property type="entry name" value="PBP2_CrgA_like_3"/>
    <property type="match status" value="1"/>
</dbReference>
<evidence type="ECO:0000259" key="5">
    <source>
        <dbReference type="PROSITE" id="PS50931"/>
    </source>
</evidence>
<evidence type="ECO:0000313" key="6">
    <source>
        <dbReference type="EMBL" id="KOE98268.1"/>
    </source>
</evidence>
<evidence type="ECO:0000313" key="7">
    <source>
        <dbReference type="Proteomes" id="UP000036890"/>
    </source>
</evidence>
<dbReference type="Gene3D" id="1.10.10.10">
    <property type="entry name" value="Winged helix-like DNA-binding domain superfamily/Winged helix DNA-binding domain"/>
    <property type="match status" value="1"/>
</dbReference>
<evidence type="ECO:0000256" key="1">
    <source>
        <dbReference type="ARBA" id="ARBA00009437"/>
    </source>
</evidence>
<dbReference type="InterPro" id="IPR036388">
    <property type="entry name" value="WH-like_DNA-bd_sf"/>
</dbReference>
<dbReference type="PANTHER" id="PTHR30537:SF17">
    <property type="entry name" value="LYSR-FAMILY REGULATORY PROTEIN"/>
    <property type="match status" value="1"/>
</dbReference>
<dbReference type="GO" id="GO:0043565">
    <property type="term" value="F:sequence-specific DNA binding"/>
    <property type="evidence" value="ECO:0007669"/>
    <property type="project" value="TreeGrafter"/>
</dbReference>
<dbReference type="InterPro" id="IPR005119">
    <property type="entry name" value="LysR_subst-bd"/>
</dbReference>
<keyword evidence="2" id="KW-0805">Transcription regulation</keyword>
<dbReference type="GO" id="GO:0003700">
    <property type="term" value="F:DNA-binding transcription factor activity"/>
    <property type="evidence" value="ECO:0007669"/>
    <property type="project" value="InterPro"/>
</dbReference>
<dbReference type="InterPro" id="IPR000847">
    <property type="entry name" value="LysR_HTH_N"/>
</dbReference>
<evidence type="ECO:0000256" key="4">
    <source>
        <dbReference type="ARBA" id="ARBA00023163"/>
    </source>
</evidence>
<evidence type="ECO:0000256" key="3">
    <source>
        <dbReference type="ARBA" id="ARBA00023125"/>
    </source>
</evidence>
<dbReference type="SUPFAM" id="SSF53850">
    <property type="entry name" value="Periplasmic binding protein-like II"/>
    <property type="match status" value="1"/>
</dbReference>
<sequence>MDRFEAMRAFARVVETGSFTRAAHTLQISRTTVTQLVQQLEAHLRLRLLNRTTRRVSVTADGAAYYPRIARLLAELDEVEGGLGDAAAQPRGRLRVDVPGPYARLRLVPVLPDFQARYPEIQLDVGVSDREVDVIADNVDCVIRGGTPADPALVARPLTALPIGFHASPGYVQRFGMPADPRALEGPDHHMVGFLSPRSGRARVFTAQRGDERIEVQGRYTVGFDDGNAYLAAALAGLGVVALPSYMAESHVARGELLPVLEDWQLPPMPMHVMFPPNRHMSQRLRVFIDWVVEASG</sequence>
<name>A0A0L8A793_9GAMM</name>
<dbReference type="RefSeq" id="WP_010482366.1">
    <property type="nucleotide sequence ID" value="NZ_AJLO02000033.1"/>
</dbReference>
<keyword evidence="4" id="KW-0804">Transcription</keyword>